<dbReference type="Proteomes" id="UP000078224">
    <property type="component" value="Unassembled WGS sequence"/>
</dbReference>
<dbReference type="PATRIC" id="fig|1354272.4.peg.3133"/>
<dbReference type="AlphaFoldDB" id="A0A1B7JNV8"/>
<evidence type="ECO:0000256" key="1">
    <source>
        <dbReference type="SAM" id="SignalP"/>
    </source>
</evidence>
<reference evidence="2 3" key="1">
    <citation type="submission" date="2016-04" db="EMBL/GenBank/DDBJ databases">
        <title>ATOL: Assembling a taxonomically balanced genome-scale reconstruction of the evolutionary history of the Enterobacteriaceae.</title>
        <authorList>
            <person name="Plunkett G.III."/>
            <person name="Neeno-Eckwall E.C."/>
            <person name="Glasner J.D."/>
            <person name="Perna N.T."/>
        </authorList>
    </citation>
    <scope>NUCLEOTIDE SEQUENCE [LARGE SCALE GENOMIC DNA]</scope>
    <source>
        <strain evidence="2 3">ATCC 35613</strain>
    </source>
</reference>
<name>A0A1B7JNV8_9GAMM</name>
<gene>
    <name evidence="2" type="ORF">M998_3072</name>
</gene>
<evidence type="ECO:0000313" key="3">
    <source>
        <dbReference type="Proteomes" id="UP000078224"/>
    </source>
</evidence>
<evidence type="ECO:0008006" key="4">
    <source>
        <dbReference type="Google" id="ProtNLM"/>
    </source>
</evidence>
<organism evidence="2 3">
    <name type="scientific">Providencia heimbachae ATCC 35613</name>
    <dbReference type="NCBI Taxonomy" id="1354272"/>
    <lineage>
        <taxon>Bacteria</taxon>
        <taxon>Pseudomonadati</taxon>
        <taxon>Pseudomonadota</taxon>
        <taxon>Gammaproteobacteria</taxon>
        <taxon>Enterobacterales</taxon>
        <taxon>Morganellaceae</taxon>
        <taxon>Providencia</taxon>
    </lineage>
</organism>
<keyword evidence="1" id="KW-0732">Signal</keyword>
<accession>A0A1B7JNV8</accession>
<dbReference type="EMBL" id="LXEW01000041">
    <property type="protein sequence ID" value="OAT49570.1"/>
    <property type="molecule type" value="Genomic_DNA"/>
</dbReference>
<feature type="signal peptide" evidence="1">
    <location>
        <begin position="1"/>
        <end position="19"/>
    </location>
</feature>
<proteinExistence type="predicted"/>
<sequence>MKMILKMGFVFTMILFLSACDDFDLTGDKGKFYYSNPTTSNISFKIDGRNYEVLPSNNGVISLSTGQHIMEDSQGNTMTFMVFEHNSGGILNPNHLVYYSLSEVFAVDGKEGSFKPVNHHVVINSHELKLPIRSADAQVIDANLFRCRYPVGEAFPDTITISNNKLDGNIQSKCFDQVELIKYFSNEYSENLLPEPSNKNPINSINMHFSYDIPMVSFSDPQMQFIAEQLINLVIQIKDSDDTDIHDELNKNFHQLTIDLVHAHTENTVNNSVPENEKYNDFINQINQLRSNGIWIK</sequence>
<dbReference type="RefSeq" id="WP_068909660.1">
    <property type="nucleotide sequence ID" value="NZ_LXEW01000041.1"/>
</dbReference>
<dbReference type="PROSITE" id="PS51257">
    <property type="entry name" value="PROKAR_LIPOPROTEIN"/>
    <property type="match status" value="1"/>
</dbReference>
<dbReference type="OrthoDB" id="1417373at2"/>
<evidence type="ECO:0000313" key="2">
    <source>
        <dbReference type="EMBL" id="OAT49570.1"/>
    </source>
</evidence>
<protein>
    <recommendedName>
        <fullName evidence="4">Lipoprotein</fullName>
    </recommendedName>
</protein>
<feature type="chain" id="PRO_5008595342" description="Lipoprotein" evidence="1">
    <location>
        <begin position="20"/>
        <end position="297"/>
    </location>
</feature>
<keyword evidence="3" id="KW-1185">Reference proteome</keyword>
<comment type="caution">
    <text evidence="2">The sequence shown here is derived from an EMBL/GenBank/DDBJ whole genome shotgun (WGS) entry which is preliminary data.</text>
</comment>